<keyword evidence="7 12" id="KW-0436">Ligase</keyword>
<sequence>MVMLDNLIPELEENMEITGITVDSRKVKPGFLFAALPGSNVDGRSFIPQAVENGARVVLVNRDDGEMEAIEGVIFVYDKNPRLRFADIAASFYEKQPRMTAAITGTNGKSSCVTFVRQMWSMLGEQAASIGTLGITAPGLDISGGLTTPDPAGLHERLDEIAKLGVTHLAMEASSHGLDQFRMDGVNVRIAAFTNLSRDHLDYHGDMASYLAAKKRLFSELLRPGGKAVLNADAPEFDELVDELDGYSQKVISYGKKGETICLKEATPCPEGQKLSLEIDGETYTLTLPLAGYFQAENALCSLGVVMASGANAADCVPLLEKLEGVPGRMELIGKGVYVDYAHTPDALQTVLKALRPHTDGKLCVVFGCGGDRDRGKRPEMGRIATENADIIYVTDDNPRGEDAASIRAEIMPACPTAHEIGDRKDAISQAIANLNEGDVLLIAGKGHETGQIVGDKVLPFDDRALAKEVING</sequence>
<dbReference type="GO" id="GO:0009252">
    <property type="term" value="P:peptidoglycan biosynthetic process"/>
    <property type="evidence" value="ECO:0007669"/>
    <property type="project" value="UniProtKB-UniRule"/>
</dbReference>
<reference evidence="12 13" key="1">
    <citation type="submission" date="2016-07" db="EMBL/GenBank/DDBJ databases">
        <authorList>
            <person name="Lefevre C.T."/>
        </authorList>
    </citation>
    <scope>NUCLEOTIDE SEQUENCE [LARGE SCALE GENOMIC DNA]</scope>
    <source>
        <strain evidence="12">PR1</strain>
    </source>
</reference>
<comment type="cofactor">
    <cofactor evidence="7">
        <name>Mg(2+)</name>
        <dbReference type="ChEBI" id="CHEBI:18420"/>
    </cofactor>
</comment>
<feature type="modified residue" description="N6-carboxylysine" evidence="7">
    <location>
        <position position="214"/>
    </location>
</feature>
<evidence type="ECO:0000256" key="5">
    <source>
        <dbReference type="ARBA" id="ARBA00023306"/>
    </source>
</evidence>
<dbReference type="GO" id="GO:0005524">
    <property type="term" value="F:ATP binding"/>
    <property type="evidence" value="ECO:0007669"/>
    <property type="project" value="UniProtKB-UniRule"/>
</dbReference>
<name>A0A1C3RJG3_9PROT</name>
<feature type="binding site" evidence="7">
    <location>
        <position position="174"/>
    </location>
    <ligand>
        <name>UDP-N-acetyl-alpha-D-muramoyl-L-alanyl-D-glutamate</name>
        <dbReference type="ChEBI" id="CHEBI:83900"/>
    </ligand>
</feature>
<evidence type="ECO:0000259" key="10">
    <source>
        <dbReference type="Pfam" id="PF02875"/>
    </source>
</evidence>
<feature type="domain" description="Mur ligase N-terminal catalytic" evidence="9">
    <location>
        <begin position="16"/>
        <end position="93"/>
    </location>
</feature>
<feature type="binding site" evidence="7">
    <location>
        <position position="449"/>
    </location>
    <ligand>
        <name>meso-2,6-diaminopimelate</name>
        <dbReference type="ChEBI" id="CHEBI:57791"/>
    </ligand>
</feature>
<feature type="binding site" evidence="7">
    <location>
        <begin position="397"/>
        <end position="400"/>
    </location>
    <ligand>
        <name>meso-2,6-diaminopimelate</name>
        <dbReference type="ChEBI" id="CHEBI:57791"/>
    </ligand>
</feature>
<dbReference type="EC" id="6.3.2.13" evidence="7"/>
<keyword evidence="5 7" id="KW-0131">Cell cycle</keyword>
<dbReference type="InterPro" id="IPR005761">
    <property type="entry name" value="UDP-N-AcMur-Glu-dNH2Pim_ligase"/>
</dbReference>
<evidence type="ECO:0000256" key="6">
    <source>
        <dbReference type="ARBA" id="ARBA00023316"/>
    </source>
</evidence>
<feature type="binding site" evidence="7">
    <location>
        <begin position="147"/>
        <end position="148"/>
    </location>
    <ligand>
        <name>UDP-N-acetyl-alpha-D-muramoyl-L-alanyl-D-glutamate</name>
        <dbReference type="ChEBI" id="CHEBI:83900"/>
    </ligand>
</feature>
<evidence type="ECO:0000256" key="7">
    <source>
        <dbReference type="HAMAP-Rule" id="MF_00208"/>
    </source>
</evidence>
<dbReference type="GO" id="GO:0000287">
    <property type="term" value="F:magnesium ion binding"/>
    <property type="evidence" value="ECO:0007669"/>
    <property type="project" value="UniProtKB-UniRule"/>
</dbReference>
<evidence type="ECO:0000256" key="4">
    <source>
        <dbReference type="ARBA" id="ARBA00022984"/>
    </source>
</evidence>
<dbReference type="GO" id="GO:0008360">
    <property type="term" value="P:regulation of cell shape"/>
    <property type="evidence" value="ECO:0007669"/>
    <property type="project" value="UniProtKB-KW"/>
</dbReference>
<dbReference type="InterPro" id="IPR000713">
    <property type="entry name" value="Mur_ligase_N"/>
</dbReference>
<dbReference type="Gene3D" id="3.40.1190.10">
    <property type="entry name" value="Mur-like, catalytic domain"/>
    <property type="match status" value="1"/>
</dbReference>
<dbReference type="InterPro" id="IPR036615">
    <property type="entry name" value="Mur_ligase_C_dom_sf"/>
</dbReference>
<dbReference type="Pfam" id="PF01225">
    <property type="entry name" value="Mur_ligase"/>
    <property type="match status" value="1"/>
</dbReference>
<feature type="binding site" evidence="7">
    <location>
        <begin position="105"/>
        <end position="111"/>
    </location>
    <ligand>
        <name>ATP</name>
        <dbReference type="ChEBI" id="CHEBI:30616"/>
    </ligand>
</feature>
<comment type="PTM">
    <text evidence="7">Carboxylation is probably crucial for Mg(2+) binding and, consequently, for the gamma-phosphate positioning of ATP.</text>
</comment>
<dbReference type="NCBIfam" id="TIGR01085">
    <property type="entry name" value="murE"/>
    <property type="match status" value="1"/>
</dbReference>
<evidence type="ECO:0000256" key="8">
    <source>
        <dbReference type="RuleBase" id="RU004135"/>
    </source>
</evidence>
<keyword evidence="3 7" id="KW-0133">Cell shape</keyword>
<feature type="binding site" evidence="7">
    <location>
        <position position="24"/>
    </location>
    <ligand>
        <name>UDP-N-acetyl-alpha-D-muramoyl-L-alanyl-D-glutamate</name>
        <dbReference type="ChEBI" id="CHEBI:83900"/>
    </ligand>
</feature>
<comment type="caution">
    <text evidence="7">Lacks conserved residue(s) required for the propagation of feature annotation.</text>
</comment>
<dbReference type="Gene3D" id="3.40.1390.10">
    <property type="entry name" value="MurE/MurF, N-terminal domain"/>
    <property type="match status" value="1"/>
</dbReference>
<keyword evidence="7" id="KW-0067">ATP-binding</keyword>
<keyword evidence="7" id="KW-0460">Magnesium</keyword>
<keyword evidence="6 7" id="KW-0961">Cell wall biogenesis/degradation</keyword>
<dbReference type="PANTHER" id="PTHR23135">
    <property type="entry name" value="MUR LIGASE FAMILY MEMBER"/>
    <property type="match status" value="1"/>
</dbReference>
<dbReference type="RefSeq" id="WP_069189445.1">
    <property type="nucleotide sequence ID" value="NZ_FLYE01000044.1"/>
</dbReference>
<feature type="binding site" evidence="7">
    <location>
        <position position="180"/>
    </location>
    <ligand>
        <name>UDP-N-acetyl-alpha-D-muramoyl-L-alanyl-D-glutamate</name>
        <dbReference type="ChEBI" id="CHEBI:83900"/>
    </ligand>
</feature>
<feature type="binding site" evidence="7">
    <location>
        <position position="182"/>
    </location>
    <ligand>
        <name>UDP-N-acetyl-alpha-D-muramoyl-L-alanyl-D-glutamate</name>
        <dbReference type="ChEBI" id="CHEBI:83900"/>
    </ligand>
</feature>
<dbReference type="Gene3D" id="3.90.190.20">
    <property type="entry name" value="Mur ligase, C-terminal domain"/>
    <property type="match status" value="1"/>
</dbReference>
<evidence type="ECO:0000313" key="13">
    <source>
        <dbReference type="Proteomes" id="UP000231658"/>
    </source>
</evidence>
<dbReference type="GO" id="GO:0008765">
    <property type="term" value="F:UDP-N-acetylmuramoylalanyl-D-glutamate-2,6-diaminopimelate ligase activity"/>
    <property type="evidence" value="ECO:0007669"/>
    <property type="project" value="UniProtKB-UniRule"/>
</dbReference>
<feature type="binding site" evidence="7">
    <location>
        <position position="445"/>
    </location>
    <ligand>
        <name>meso-2,6-diaminopimelate</name>
        <dbReference type="ChEBI" id="CHEBI:57791"/>
    </ligand>
</feature>
<keyword evidence="7" id="KW-0963">Cytoplasm</keyword>
<dbReference type="InterPro" id="IPR004101">
    <property type="entry name" value="Mur_ligase_C"/>
</dbReference>
<dbReference type="EMBL" id="FLYE01000044">
    <property type="protein sequence ID" value="SCA57415.1"/>
    <property type="molecule type" value="Genomic_DNA"/>
</dbReference>
<dbReference type="HAMAP" id="MF_00208">
    <property type="entry name" value="MurE"/>
    <property type="match status" value="1"/>
</dbReference>
<keyword evidence="4 7" id="KW-0573">Peptidoglycan synthesis</keyword>
<dbReference type="PANTHER" id="PTHR23135:SF4">
    <property type="entry name" value="UDP-N-ACETYLMURAMOYL-L-ALANYL-D-GLUTAMATE--2,6-DIAMINOPIMELATE LIGASE MURE HOMOLOG, CHLOROPLASTIC"/>
    <property type="match status" value="1"/>
</dbReference>
<gene>
    <name evidence="7 12" type="primary">murE</name>
    <name evidence="12" type="ORF">MTBPR1_50171</name>
</gene>
<evidence type="ECO:0000259" key="9">
    <source>
        <dbReference type="Pfam" id="PF01225"/>
    </source>
</evidence>
<dbReference type="GO" id="GO:0005737">
    <property type="term" value="C:cytoplasm"/>
    <property type="evidence" value="ECO:0007669"/>
    <property type="project" value="UniProtKB-SubCell"/>
</dbReference>
<comment type="subcellular location">
    <subcellularLocation>
        <location evidence="7 8">Cytoplasm</location>
    </subcellularLocation>
</comment>
<dbReference type="NCBIfam" id="NF001124">
    <property type="entry name" value="PRK00139.1-2"/>
    <property type="match status" value="1"/>
</dbReference>
<evidence type="ECO:0000256" key="2">
    <source>
        <dbReference type="ARBA" id="ARBA00022618"/>
    </source>
</evidence>
<dbReference type="InterPro" id="IPR035911">
    <property type="entry name" value="MurE/MurF_N"/>
</dbReference>
<dbReference type="Pfam" id="PF08245">
    <property type="entry name" value="Mur_ligase_M"/>
    <property type="match status" value="1"/>
</dbReference>
<proteinExistence type="inferred from homology"/>
<evidence type="ECO:0000313" key="12">
    <source>
        <dbReference type="EMBL" id="SCA57415.1"/>
    </source>
</evidence>
<dbReference type="OrthoDB" id="9800958at2"/>
<dbReference type="Pfam" id="PF02875">
    <property type="entry name" value="Mur_ligase_C"/>
    <property type="match status" value="1"/>
</dbReference>
<dbReference type="UniPathway" id="UPA00219"/>
<comment type="pathway">
    <text evidence="7 8">Cell wall biogenesis; peptidoglycan biosynthesis.</text>
</comment>
<keyword evidence="13" id="KW-1185">Reference proteome</keyword>
<evidence type="ECO:0000256" key="3">
    <source>
        <dbReference type="ARBA" id="ARBA00022960"/>
    </source>
</evidence>
<dbReference type="SUPFAM" id="SSF53244">
    <property type="entry name" value="MurD-like peptide ligases, peptide-binding domain"/>
    <property type="match status" value="1"/>
</dbReference>
<organism evidence="12 13">
    <name type="scientific">Candidatus Terasakiella magnetica</name>
    <dbReference type="NCBI Taxonomy" id="1867952"/>
    <lineage>
        <taxon>Bacteria</taxon>
        <taxon>Pseudomonadati</taxon>
        <taxon>Pseudomonadota</taxon>
        <taxon>Alphaproteobacteria</taxon>
        <taxon>Rhodospirillales</taxon>
        <taxon>Terasakiellaceae</taxon>
        <taxon>Terasakiella</taxon>
    </lineage>
</organism>
<dbReference type="AlphaFoldDB" id="A0A1C3RJG3"/>
<accession>A0A1C3RJG3</accession>
<dbReference type="NCBIfam" id="NF001126">
    <property type="entry name" value="PRK00139.1-4"/>
    <property type="match status" value="1"/>
</dbReference>
<dbReference type="STRING" id="1867952.MTBPR1_50171"/>
<feature type="short sequence motif" description="Meso-diaminopimelate recognition motif" evidence="7">
    <location>
        <begin position="397"/>
        <end position="400"/>
    </location>
</feature>
<keyword evidence="2 7" id="KW-0132">Cell division</keyword>
<protein>
    <recommendedName>
        <fullName evidence="7">UDP-N-acetylmuramoyl-L-alanyl-D-glutamate--2,6-diaminopimelate ligase</fullName>
        <ecNumber evidence="7">6.3.2.13</ecNumber>
    </recommendedName>
    <alternativeName>
        <fullName evidence="7">Meso-A2pm-adding enzyme</fullName>
    </alternativeName>
    <alternativeName>
        <fullName evidence="7">Meso-diaminopimelate-adding enzyme</fullName>
    </alternativeName>
    <alternativeName>
        <fullName evidence="7">UDP-MurNAc-L-Ala-D-Glu:meso-diaminopimelate ligase</fullName>
    </alternativeName>
    <alternativeName>
        <fullName evidence="7">UDP-MurNAc-tripeptide synthetase</fullName>
    </alternativeName>
    <alternativeName>
        <fullName evidence="7">UDP-N-acetylmuramyl-tripeptide synthetase</fullName>
    </alternativeName>
</protein>
<comment type="catalytic activity">
    <reaction evidence="7">
        <text>UDP-N-acetyl-alpha-D-muramoyl-L-alanyl-D-glutamate + meso-2,6-diaminopimelate + ATP = UDP-N-acetyl-alpha-D-muramoyl-L-alanyl-gamma-D-glutamyl-meso-2,6-diaminopimelate + ADP + phosphate + H(+)</text>
        <dbReference type="Rhea" id="RHEA:23676"/>
        <dbReference type="ChEBI" id="CHEBI:15378"/>
        <dbReference type="ChEBI" id="CHEBI:30616"/>
        <dbReference type="ChEBI" id="CHEBI:43474"/>
        <dbReference type="ChEBI" id="CHEBI:57791"/>
        <dbReference type="ChEBI" id="CHEBI:83900"/>
        <dbReference type="ChEBI" id="CHEBI:83905"/>
        <dbReference type="ChEBI" id="CHEBI:456216"/>
        <dbReference type="EC" id="6.3.2.13"/>
    </reaction>
</comment>
<dbReference type="SUPFAM" id="SSF63418">
    <property type="entry name" value="MurE/MurF N-terminal domain"/>
    <property type="match status" value="1"/>
</dbReference>
<feature type="domain" description="Mur ligase central" evidence="11">
    <location>
        <begin position="103"/>
        <end position="305"/>
    </location>
</feature>
<feature type="domain" description="Mur ligase C-terminal" evidence="10">
    <location>
        <begin position="328"/>
        <end position="447"/>
    </location>
</feature>
<evidence type="ECO:0000256" key="1">
    <source>
        <dbReference type="ARBA" id="ARBA00005898"/>
    </source>
</evidence>
<evidence type="ECO:0000259" key="11">
    <source>
        <dbReference type="Pfam" id="PF08245"/>
    </source>
</evidence>
<comment type="similarity">
    <text evidence="1 7">Belongs to the MurCDEF family. MurE subfamily.</text>
</comment>
<dbReference type="GO" id="GO:0071555">
    <property type="term" value="P:cell wall organization"/>
    <property type="evidence" value="ECO:0007669"/>
    <property type="project" value="UniProtKB-KW"/>
</dbReference>
<dbReference type="SUPFAM" id="SSF53623">
    <property type="entry name" value="MurD-like peptide ligases, catalytic domain"/>
    <property type="match status" value="1"/>
</dbReference>
<comment type="function">
    <text evidence="7">Catalyzes the addition of meso-diaminopimelic acid to the nucleotide precursor UDP-N-acetylmuramoyl-L-alanyl-D-glutamate (UMAG) in the biosynthesis of bacterial cell-wall peptidoglycan.</text>
</comment>
<dbReference type="InterPro" id="IPR013221">
    <property type="entry name" value="Mur_ligase_cen"/>
</dbReference>
<keyword evidence="7" id="KW-0547">Nucleotide-binding</keyword>
<dbReference type="Proteomes" id="UP000231658">
    <property type="component" value="Unassembled WGS sequence"/>
</dbReference>
<feature type="binding site" evidence="7">
    <location>
        <position position="373"/>
    </location>
    <ligand>
        <name>meso-2,6-diaminopimelate</name>
        <dbReference type="ChEBI" id="CHEBI:57791"/>
    </ligand>
</feature>
<dbReference type="InterPro" id="IPR036565">
    <property type="entry name" value="Mur-like_cat_sf"/>
</dbReference>
<dbReference type="GO" id="GO:0051301">
    <property type="term" value="P:cell division"/>
    <property type="evidence" value="ECO:0007669"/>
    <property type="project" value="UniProtKB-KW"/>
</dbReference>